<evidence type="ECO:0000256" key="6">
    <source>
        <dbReference type="ARBA" id="ARBA00023069"/>
    </source>
</evidence>
<proteinExistence type="predicted"/>
<dbReference type="Pfam" id="PF24797">
    <property type="entry name" value="Beta-prop_WDR35_TULP_N"/>
    <property type="match status" value="1"/>
</dbReference>
<dbReference type="Gene3D" id="2.130.10.10">
    <property type="entry name" value="YVTN repeat-like/Quinoprotein amine dehydrogenase"/>
    <property type="match status" value="2"/>
</dbReference>
<dbReference type="PROSITE" id="PS50082">
    <property type="entry name" value="WD_REPEATS_2"/>
    <property type="match status" value="1"/>
</dbReference>
<dbReference type="PANTHER" id="PTHR12764">
    <property type="entry name" value="WD REPEAT DOMAIN-RELATED"/>
    <property type="match status" value="1"/>
</dbReference>
<dbReference type="Pfam" id="PF23387">
    <property type="entry name" value="TPR_IFT80_172"/>
    <property type="match status" value="1"/>
</dbReference>
<evidence type="ECO:0000313" key="13">
    <source>
        <dbReference type="EMBL" id="CAK9201876.1"/>
    </source>
</evidence>
<keyword evidence="7" id="KW-0966">Cell projection</keyword>
<evidence type="ECO:0000256" key="8">
    <source>
        <dbReference type="PROSITE-ProRule" id="PRU00221"/>
    </source>
</evidence>
<dbReference type="EMBL" id="OZ019905">
    <property type="protein sequence ID" value="CAK9201876.1"/>
    <property type="molecule type" value="Genomic_DNA"/>
</dbReference>
<evidence type="ECO:0000256" key="5">
    <source>
        <dbReference type="ARBA" id="ARBA00022737"/>
    </source>
</evidence>
<keyword evidence="3" id="KW-0963">Cytoplasm</keyword>
<dbReference type="Proteomes" id="UP001497512">
    <property type="component" value="Chromosome 13"/>
</dbReference>
<dbReference type="InterPro" id="IPR015943">
    <property type="entry name" value="WD40/YVTN_repeat-like_dom_sf"/>
</dbReference>
<keyword evidence="14" id="KW-1185">Reference proteome</keyword>
<feature type="domain" description="IFT121-like TPR repeats" evidence="12">
    <location>
        <begin position="1009"/>
        <end position="1107"/>
    </location>
</feature>
<dbReference type="Gene3D" id="1.25.40.470">
    <property type="match status" value="1"/>
</dbReference>
<gene>
    <name evidence="13" type="ORF">CSSPTR1EN2_LOCUS6126</name>
</gene>
<feature type="domain" description="IFT121/TULP4 N-terminal" evidence="11">
    <location>
        <begin position="1"/>
        <end position="327"/>
    </location>
</feature>
<evidence type="ECO:0000313" key="14">
    <source>
        <dbReference type="Proteomes" id="UP001497512"/>
    </source>
</evidence>
<evidence type="ECO:0000256" key="2">
    <source>
        <dbReference type="ARBA" id="ARBA00004496"/>
    </source>
</evidence>
<evidence type="ECO:0000256" key="3">
    <source>
        <dbReference type="ARBA" id="ARBA00022490"/>
    </source>
</evidence>
<dbReference type="InterPro" id="IPR036322">
    <property type="entry name" value="WD40_repeat_dom_sf"/>
</dbReference>
<comment type="subcellular location">
    <subcellularLocation>
        <location evidence="1">Cell projection</location>
        <location evidence="1">Cilium</location>
    </subcellularLocation>
    <subcellularLocation>
        <location evidence="2">Cytoplasm</location>
    </subcellularLocation>
</comment>
<dbReference type="PANTHER" id="PTHR12764:SF5">
    <property type="entry name" value="LD29485P"/>
    <property type="match status" value="1"/>
</dbReference>
<keyword evidence="5" id="KW-0677">Repeat</keyword>
<dbReference type="SUPFAM" id="SSF50978">
    <property type="entry name" value="WD40 repeat-like"/>
    <property type="match status" value="2"/>
</dbReference>
<dbReference type="SMART" id="SM00320">
    <property type="entry name" value="WD40"/>
    <property type="match status" value="4"/>
</dbReference>
<protein>
    <recommendedName>
        <fullName evidence="15">Anaphase-promoting complex subunit 4 WD40 domain-containing protein</fullName>
    </recommendedName>
</protein>
<keyword evidence="4 8" id="KW-0853">WD repeat</keyword>
<dbReference type="InterPro" id="IPR057361">
    <property type="entry name" value="TPR_WDR35"/>
</dbReference>
<evidence type="ECO:0000259" key="9">
    <source>
        <dbReference type="Pfam" id="PF23387"/>
    </source>
</evidence>
<dbReference type="InterPro" id="IPR001680">
    <property type="entry name" value="WD40_rpt"/>
</dbReference>
<evidence type="ECO:0000256" key="4">
    <source>
        <dbReference type="ARBA" id="ARBA00022574"/>
    </source>
</evidence>
<dbReference type="InterPro" id="IPR056159">
    <property type="entry name" value="Beta-prop_IFT121_TULP_N"/>
</dbReference>
<feature type="repeat" description="WD" evidence="8">
    <location>
        <begin position="66"/>
        <end position="97"/>
    </location>
</feature>
<evidence type="ECO:0000256" key="1">
    <source>
        <dbReference type="ARBA" id="ARBA00004138"/>
    </source>
</evidence>
<dbReference type="InterPro" id="IPR056157">
    <property type="entry name" value="TPR_IFT80_172_dom"/>
</dbReference>
<keyword evidence="6" id="KW-0969">Cilium</keyword>
<evidence type="ECO:0000259" key="12">
    <source>
        <dbReference type="Pfam" id="PF25768"/>
    </source>
</evidence>
<accession>A0ABP0TPR6</accession>
<dbReference type="Pfam" id="PF25768">
    <property type="entry name" value="TPR_IFT121"/>
    <property type="match status" value="1"/>
</dbReference>
<dbReference type="InterPro" id="IPR056158">
    <property type="entry name" value="Beta-prop_IFT121_2nd"/>
</dbReference>
<organism evidence="13 14">
    <name type="scientific">Sphagnum troendelagicum</name>
    <dbReference type="NCBI Taxonomy" id="128251"/>
    <lineage>
        <taxon>Eukaryota</taxon>
        <taxon>Viridiplantae</taxon>
        <taxon>Streptophyta</taxon>
        <taxon>Embryophyta</taxon>
        <taxon>Bryophyta</taxon>
        <taxon>Sphagnophytina</taxon>
        <taxon>Sphagnopsida</taxon>
        <taxon>Sphagnales</taxon>
        <taxon>Sphagnaceae</taxon>
        <taxon>Sphagnum</taxon>
    </lineage>
</organism>
<name>A0ABP0TPR6_9BRYO</name>
<evidence type="ECO:0008006" key="15">
    <source>
        <dbReference type="Google" id="ProtNLM"/>
    </source>
</evidence>
<dbReference type="InterPro" id="IPR057979">
    <property type="entry name" value="TPR_IFT121"/>
</dbReference>
<dbReference type="Pfam" id="PF25170">
    <property type="entry name" value="TPR_WDR35"/>
    <property type="match status" value="1"/>
</dbReference>
<dbReference type="Pfam" id="PF23390">
    <property type="entry name" value="Beta-prop_WDR35_2nd"/>
    <property type="match status" value="1"/>
</dbReference>
<dbReference type="InterPro" id="IPR017233">
    <property type="entry name" value="WDR35"/>
</dbReference>
<dbReference type="InterPro" id="IPR039857">
    <property type="entry name" value="Ift122/121"/>
</dbReference>
<sequence length="1143" mass="128964">MFLYLSKKISMPNGIKLCSLTWNSEQGWLACGGELGLLKVLKLETGAAVEGPCATAPSNLSMNQTLEGHHGMVLAVSWNQNYRKLTSSDEQGLIIVWVLHKGMWFEEMINTRESSVVRDLRWSCDGQKICIVYEDGQVLVGNVDGNRLWGKELNIQLAFVEWSPDSQFILFCTTEGTCQIHDFNGNFVAQLCMHFGVKGSTTPDIVGIDWYNGLEGHIDPGAPTLALAFLNGKLQLMRHELDEESILLDSRMANSCIKWSPDGGVLAVAGSTQRDTPSSMVQLYSSNGNHLRTLQIPGTRISAVSWEGGGLRLALAVDAYIYLANIRPEYKWAFSGNSTCVYEFKKKDRGEHSVMFWDIRTCERNCKYVNHLVAVCGGGQHSVLATLGQESEQFILILCNSIGSPVDSKYIKLEPLFLAMNSHYVFVASENSVYAWEYQTTGIHSAPGVRQIVQTAEGAAERTFHIDGQLHSDPDLQDDTNECMDHICCICCSETILMVARESGIVHRYSLPMLTLETKDLLHCRPQVMELNCNSTRLSVIDMNAVLSFYDLNTQASDTNEQRIETSYDCKKVLDFERKDVWNMKWADDNPDLLAVMEKTRMYILRGTDPEEPVSSSAYLCSFHDLQIQAVQLDEVMQQPEQPGKQHVFSHETKTVRDMQQMLRAVDIQDAYSYIEEHSHPRLWISLANHALEKLDLSFTEKAFVKCKSYYGVQFVKSLHILKDKFKQKAEVCVYFKRFDEAEQIYLDMDRSDLAVALRVKLGDWFLVEKLIQNGAGDDLLLELTWNNIGDYFADRKNWSKAATYFAKAENPDKLADCYYALENWGALAKLMDTIHDGSPLLLSIAKKFASVGICKQAMIGFVRGGQTEMAIDCCMELNHWDKAVKLAKKHDCENIVESAIMKYTKYLLQSGNLLHAVDVYRKGGQHLNAAKVLNQLARQMAAKKASPLEVKKFYVLAALEVEAYRASILTSQAHMSHSKPLLGKTAAATTLEGLIQHDAATSMERSLENAWHGAEAYHLWLLAHRELYAGHFDQAMKAAWWLRDYEDVLEIADIYSLIALTSFYSKHYAECSKAFIKLESLMNIPEKRQKVYAQLALSIFMQFSPVSLCKTSSRTCRSCFSPVQVLLIPNAHYKFQPSIFLV</sequence>
<evidence type="ECO:0000259" key="10">
    <source>
        <dbReference type="Pfam" id="PF23390"/>
    </source>
</evidence>
<evidence type="ECO:0000256" key="7">
    <source>
        <dbReference type="ARBA" id="ARBA00023273"/>
    </source>
</evidence>
<evidence type="ECO:0000259" key="11">
    <source>
        <dbReference type="Pfam" id="PF24797"/>
    </source>
</evidence>
<dbReference type="PIRSF" id="PIRSF037536">
    <property type="entry name" value="WD_repeat_p35"/>
    <property type="match status" value="1"/>
</dbReference>
<feature type="domain" description="IFT121 second beta-propeller" evidence="10">
    <location>
        <begin position="332"/>
        <end position="652"/>
    </location>
</feature>
<feature type="domain" description="IFT80/172/WDR35 TPR" evidence="9">
    <location>
        <begin position="683"/>
        <end position="765"/>
    </location>
</feature>
<reference evidence="13" key="1">
    <citation type="submission" date="2024-02" db="EMBL/GenBank/DDBJ databases">
        <authorList>
            <consortium name="ELIXIR-Norway"/>
            <consortium name="Elixir Norway"/>
        </authorList>
    </citation>
    <scope>NUCLEOTIDE SEQUENCE</scope>
</reference>